<keyword evidence="7" id="KW-0645">Protease</keyword>
<protein>
    <recommendedName>
        <fullName evidence="6">Presequence protease, mitochondrial</fullName>
    </recommendedName>
    <alternativeName>
        <fullName evidence="14">Pitrilysin metalloproteinase</fullName>
    </alternativeName>
</protein>
<dbReference type="PANTHER" id="PTHR43016">
    <property type="entry name" value="PRESEQUENCE PROTEASE"/>
    <property type="match status" value="1"/>
</dbReference>
<dbReference type="InterPro" id="IPR055130">
    <property type="entry name" value="PreP_C"/>
</dbReference>
<dbReference type="InterPro" id="IPR013578">
    <property type="entry name" value="Peptidase_M16C_assoc"/>
</dbReference>
<dbReference type="FunFam" id="3.30.830.10:FF:000013">
    <property type="entry name" value="Mitochondrial presequence protease"/>
    <property type="match status" value="1"/>
</dbReference>
<comment type="subunit">
    <text evidence="5">Monomer and homodimer; homodimerization is induced by binding of the substrate.</text>
</comment>
<dbReference type="FunFam" id="3.30.830.10:FF:000011">
    <property type="entry name" value="Presequence protease, mitochondrial"/>
    <property type="match status" value="1"/>
</dbReference>
<reference evidence="17" key="1">
    <citation type="submission" date="2020-03" db="EMBL/GenBank/DDBJ databases">
        <title>FDA dAtabase for Regulatory Grade micrObial Sequences (FDA-ARGOS): Supporting development and validation of Infectious Disease Dx tests.</title>
        <authorList>
            <person name="Campos J."/>
            <person name="Goldberg B."/>
            <person name="Tallon L."/>
            <person name="Sadzewicz L."/>
            <person name="Vavikolanu K."/>
            <person name="Mehta A."/>
            <person name="Aluvathingal J."/>
            <person name="Nadendla S."/>
            <person name="Nandy P."/>
            <person name="Geyer C."/>
            <person name="Yan Y."/>
            <person name="Sichtig H."/>
        </authorList>
    </citation>
    <scope>NUCLEOTIDE SEQUENCE [LARGE SCALE GENOMIC DNA]</scope>
    <source>
        <strain evidence="17">FDAARGOS_652</strain>
    </source>
</reference>
<evidence type="ECO:0000256" key="13">
    <source>
        <dbReference type="ARBA" id="ARBA00023128"/>
    </source>
</evidence>
<comment type="similarity">
    <text evidence="4">Belongs to the peptidase M16 family. PreP subfamily.</text>
</comment>
<dbReference type="FunFam" id="3.30.830.10:FF:000009">
    <property type="entry name" value="Presequence protease, mitochondrial"/>
    <property type="match status" value="1"/>
</dbReference>
<dbReference type="EMBL" id="JABWAB010000005">
    <property type="protein sequence ID" value="KAF6051099.1"/>
    <property type="molecule type" value="Genomic_DNA"/>
</dbReference>
<keyword evidence="12" id="KW-0482">Metalloprotease</keyword>
<dbReference type="OrthoDB" id="10250783at2759"/>
<organism evidence="17 18">
    <name type="scientific">Candida parapsilosis</name>
    <name type="common">Yeast</name>
    <dbReference type="NCBI Taxonomy" id="5480"/>
    <lineage>
        <taxon>Eukaryota</taxon>
        <taxon>Fungi</taxon>
        <taxon>Dikarya</taxon>
        <taxon>Ascomycota</taxon>
        <taxon>Saccharomycotina</taxon>
        <taxon>Pichiomycetes</taxon>
        <taxon>Debaryomycetaceae</taxon>
        <taxon>Candida/Lodderomyces clade</taxon>
        <taxon>Candida</taxon>
    </lineage>
</organism>
<keyword evidence="13" id="KW-0496">Mitochondrion</keyword>
<evidence type="ECO:0000256" key="2">
    <source>
        <dbReference type="ARBA" id="ARBA00004305"/>
    </source>
</evidence>
<gene>
    <name evidence="17" type="ORF">FOB60_003767</name>
</gene>
<evidence type="ECO:0000256" key="7">
    <source>
        <dbReference type="ARBA" id="ARBA00022670"/>
    </source>
</evidence>
<keyword evidence="11" id="KW-0809">Transit peptide</keyword>
<name>A0A8X7NJ06_CANPA</name>
<dbReference type="Pfam" id="PF22516">
    <property type="entry name" value="PreP_C"/>
    <property type="match status" value="1"/>
</dbReference>
<dbReference type="GO" id="GO:0008270">
    <property type="term" value="F:zinc ion binding"/>
    <property type="evidence" value="ECO:0007669"/>
    <property type="project" value="EnsemblFungi"/>
</dbReference>
<evidence type="ECO:0000256" key="11">
    <source>
        <dbReference type="ARBA" id="ARBA00022946"/>
    </source>
</evidence>
<evidence type="ECO:0000256" key="9">
    <source>
        <dbReference type="ARBA" id="ARBA00022801"/>
    </source>
</evidence>
<dbReference type="InterPro" id="IPR011249">
    <property type="entry name" value="Metalloenz_LuxS/M16"/>
</dbReference>
<keyword evidence="8" id="KW-0479">Metal-binding</keyword>
<evidence type="ECO:0000256" key="3">
    <source>
        <dbReference type="ARBA" id="ARBA00004569"/>
    </source>
</evidence>
<dbReference type="GO" id="GO:0005758">
    <property type="term" value="C:mitochondrial intermembrane space"/>
    <property type="evidence" value="ECO:0007669"/>
    <property type="project" value="UniProtKB-SubCell"/>
</dbReference>
<comment type="function">
    <text evidence="15">Degrades mitochondrial transit peptides after their cleavage in the intermembrane space or in the matrix, and presequence peptides; clearance of these peptides is required to keep the presequence processing machinery running. Preferentially cleaves the N-terminal side of paired basic amino acid residues. Also degrades other unstructured peptides. May function as an ATP-dependent peptidase as opposed to a metalloendopeptidase.</text>
</comment>
<evidence type="ECO:0000256" key="6">
    <source>
        <dbReference type="ARBA" id="ARBA00020167"/>
    </source>
</evidence>
<dbReference type="GO" id="GO:0005759">
    <property type="term" value="C:mitochondrial matrix"/>
    <property type="evidence" value="ECO:0007669"/>
    <property type="project" value="UniProtKB-SubCell"/>
</dbReference>
<evidence type="ECO:0000256" key="14">
    <source>
        <dbReference type="ARBA" id="ARBA00034552"/>
    </source>
</evidence>
<dbReference type="Pfam" id="PF08367">
    <property type="entry name" value="M16C_assoc"/>
    <property type="match status" value="1"/>
</dbReference>
<evidence type="ECO:0000259" key="16">
    <source>
        <dbReference type="SMART" id="SM01264"/>
    </source>
</evidence>
<dbReference type="SMART" id="SM01264">
    <property type="entry name" value="M16C_associated"/>
    <property type="match status" value="1"/>
</dbReference>
<comment type="subcellular location">
    <subcellularLocation>
        <location evidence="3">Mitochondrion intermembrane space</location>
    </subcellularLocation>
    <subcellularLocation>
        <location evidence="2">Mitochondrion matrix</location>
    </subcellularLocation>
</comment>
<dbReference type="GO" id="GO:0051603">
    <property type="term" value="P:proteolysis involved in protein catabolic process"/>
    <property type="evidence" value="ECO:0007669"/>
    <property type="project" value="EnsemblFungi"/>
</dbReference>
<comment type="caution">
    <text evidence="17">The sequence shown here is derived from an EMBL/GenBank/DDBJ whole genome shotgun (WGS) entry which is preliminary data.</text>
</comment>
<proteinExistence type="inferred from homology"/>
<dbReference type="Pfam" id="PF00675">
    <property type="entry name" value="Peptidase_M16"/>
    <property type="match status" value="1"/>
</dbReference>
<keyword evidence="9" id="KW-0378">Hydrolase</keyword>
<evidence type="ECO:0000256" key="1">
    <source>
        <dbReference type="ARBA" id="ARBA00001947"/>
    </source>
</evidence>
<accession>A0A8X7NJ06</accession>
<evidence type="ECO:0000256" key="15">
    <source>
        <dbReference type="ARBA" id="ARBA00045897"/>
    </source>
</evidence>
<evidence type="ECO:0000256" key="5">
    <source>
        <dbReference type="ARBA" id="ARBA00011853"/>
    </source>
</evidence>
<evidence type="ECO:0000313" key="18">
    <source>
        <dbReference type="Proteomes" id="UP000590412"/>
    </source>
</evidence>
<evidence type="ECO:0000256" key="10">
    <source>
        <dbReference type="ARBA" id="ARBA00022833"/>
    </source>
</evidence>
<dbReference type="Pfam" id="PF05193">
    <property type="entry name" value="Peptidase_M16_C"/>
    <property type="match status" value="1"/>
</dbReference>
<dbReference type="AlphaFoldDB" id="A0A8X7NJ06"/>
<sequence>MLRYNLRRTFKPVISQRYASSNSTALQKYPISSKLHGYEIVKTTTIPEFSLVAVLLNHEASGAQHLHLDSANDNNNVFSIAFKTNPPDATGVPHILEHTTLCGSKKYPVRDPFFKMSNRSLSNFMNAMTGHDYTFYPFATTNPKDFENLMDVYLSSVLEPLLNYNDFIQEGWRLENSTLDDIKSKLEFKGVVYNEMKGQYSNSMYYFYIKFLESIYPTLNNSGGDPTKMTDLTYKELVNFHNRNYHPSNARTFTYGNLPLESHLSRLDEFFKGFEKRQGPSYSKVKEPIFVTDPKQSYNVTVPGPFDSMVNKDISEQYNASITWYLGNPLDPSMHYNLFKWKILGSLLFDGHNSPLYQELIESGFSEDFSANSGLDSTSALFSITIGLNYLTKDKVKNLESVITNIVKDNVVPKLKENDASYKDRVEALLHQIELGFKRHKPEFGFSLLSSLVPSWVNGADPLEVLTVEKILSKFKKEYSERGLLMFEELLNDTLLNDEIKKFKFTMEPKSNFAKELSQIEADNLENKVKSLTKDDLKQIYDKNIELAESQSQEQNADVLPTLTVEDISKRGAFYDIAVTRANNKDISERIVDTNGLVYVSALKEIPFLPTKYYKYLPLFNSCLTNLAGTTETSITDLETKIQLVTGGISFNHKISPDPYNINSMKLQYSLSGAALKENAAHIYDLWREILQDTRFSNNDDVLDKLNTLIKNMGQNQINAVADSGHSYACGVSNSKITPAKYIKEVTSGLNQVQFVMEMNRNLESKGKEYLRDEILPVLRSIRDTILQGDFKYRVVGDLETVKENETFIAKFDEQISSSTAAPFATDGLDSLLESFKYNHASEKKLVNLPFQVGYSCLAKKGTSFSSKDGAALQILSQLYTFKNLHSKIREANGAYGGGLTYDGLGGTLDFYSYRDPNPVKSIQTFEESFPYGLDAKWSEKDLTEAKLRVFQSIDAPINVASQGATEFFEGISDDLRQERRENFLNTTIQDLQHVTQNYLVNNPNNLSTIIGDKDLLNVDGSWKIKNLKL</sequence>
<dbReference type="Gene3D" id="3.30.830.10">
    <property type="entry name" value="Metalloenzyme, LuxS/M16 peptidase-like"/>
    <property type="match status" value="4"/>
</dbReference>
<feature type="domain" description="Peptidase M16C associated" evidence="16">
    <location>
        <begin position="507"/>
        <end position="759"/>
    </location>
</feature>
<dbReference type="GO" id="GO:0004222">
    <property type="term" value="F:metalloendopeptidase activity"/>
    <property type="evidence" value="ECO:0007669"/>
    <property type="project" value="EnsemblFungi"/>
</dbReference>
<evidence type="ECO:0000256" key="8">
    <source>
        <dbReference type="ARBA" id="ARBA00022723"/>
    </source>
</evidence>
<evidence type="ECO:0000256" key="4">
    <source>
        <dbReference type="ARBA" id="ARBA00007575"/>
    </source>
</evidence>
<dbReference type="GO" id="GO:0034982">
    <property type="term" value="P:mitochondrial protein processing"/>
    <property type="evidence" value="ECO:0007669"/>
    <property type="project" value="EnsemblFungi"/>
</dbReference>
<dbReference type="GO" id="GO:0004176">
    <property type="term" value="F:ATP-dependent peptidase activity"/>
    <property type="evidence" value="ECO:0007669"/>
    <property type="project" value="EnsemblFungi"/>
</dbReference>
<keyword evidence="10" id="KW-0862">Zinc</keyword>
<dbReference type="Proteomes" id="UP000590412">
    <property type="component" value="Unassembled WGS sequence"/>
</dbReference>
<comment type="cofactor">
    <cofactor evidence="1">
        <name>Zn(2+)</name>
        <dbReference type="ChEBI" id="CHEBI:29105"/>
    </cofactor>
</comment>
<evidence type="ECO:0000256" key="12">
    <source>
        <dbReference type="ARBA" id="ARBA00023049"/>
    </source>
</evidence>
<dbReference type="PANTHER" id="PTHR43016:SF13">
    <property type="entry name" value="PRESEQUENCE PROTEASE, MITOCHONDRIAL"/>
    <property type="match status" value="1"/>
</dbReference>
<dbReference type="InterPro" id="IPR007863">
    <property type="entry name" value="Peptidase_M16_C"/>
</dbReference>
<dbReference type="SUPFAM" id="SSF63411">
    <property type="entry name" value="LuxS/MPP-like metallohydrolase"/>
    <property type="match status" value="4"/>
</dbReference>
<dbReference type="InterPro" id="IPR011765">
    <property type="entry name" value="Pept_M16_N"/>
</dbReference>
<evidence type="ECO:0000313" key="17">
    <source>
        <dbReference type="EMBL" id="KAF6051099.1"/>
    </source>
</evidence>